<keyword evidence="6" id="KW-1185">Reference proteome</keyword>
<dbReference type="Gene3D" id="1.10.260.40">
    <property type="entry name" value="lambda repressor-like DNA-binding domains"/>
    <property type="match status" value="1"/>
</dbReference>
<dbReference type="InterPro" id="IPR010982">
    <property type="entry name" value="Lambda_DNA-bd_dom_sf"/>
</dbReference>
<dbReference type="RefSeq" id="WP_104509284.1">
    <property type="nucleotide sequence ID" value="NZ_JACIGC010000031.1"/>
</dbReference>
<evidence type="ECO:0000313" key="6">
    <source>
        <dbReference type="Proteomes" id="UP000239089"/>
    </source>
</evidence>
<reference evidence="5 6" key="1">
    <citation type="journal article" date="2018" name="Arch. Microbiol.">
        <title>New insights into the metabolic potential of the phototrophic purple bacterium Rhodopila globiformis DSM 161(T) from its draft genome sequence and evidence for a vanadium-dependent nitrogenase.</title>
        <authorList>
            <person name="Imhoff J.F."/>
            <person name="Rahn T."/>
            <person name="Kunzel S."/>
            <person name="Neulinger S.C."/>
        </authorList>
    </citation>
    <scope>NUCLEOTIDE SEQUENCE [LARGE SCALE GENOMIC DNA]</scope>
    <source>
        <strain evidence="5 6">DSM 16996</strain>
    </source>
</reference>
<evidence type="ECO:0000313" key="5">
    <source>
        <dbReference type="EMBL" id="PPQ28250.1"/>
    </source>
</evidence>
<evidence type="ECO:0000256" key="1">
    <source>
        <dbReference type="ARBA" id="ARBA00023015"/>
    </source>
</evidence>
<dbReference type="GO" id="GO:0003677">
    <property type="term" value="F:DNA binding"/>
    <property type="evidence" value="ECO:0007669"/>
    <property type="project" value="UniProtKB-KW"/>
</dbReference>
<dbReference type="CDD" id="cd00093">
    <property type="entry name" value="HTH_XRE"/>
    <property type="match status" value="1"/>
</dbReference>
<keyword evidence="1" id="KW-0805">Transcription regulation</keyword>
<dbReference type="SMART" id="SM00530">
    <property type="entry name" value="HTH_XRE"/>
    <property type="match status" value="1"/>
</dbReference>
<keyword evidence="2" id="KW-0238">DNA-binding</keyword>
<protein>
    <recommendedName>
        <fullName evidence="4">HTH cro/C1-type domain-containing protein</fullName>
    </recommendedName>
</protein>
<dbReference type="OrthoDB" id="9799384at2"/>
<gene>
    <name evidence="5" type="ORF">CCR94_18325</name>
</gene>
<dbReference type="InterPro" id="IPR052359">
    <property type="entry name" value="HTH-type_reg/antitoxin"/>
</dbReference>
<dbReference type="PANTHER" id="PTHR36511:SF3">
    <property type="entry name" value="ANTITOXIN HIGA-2"/>
    <property type="match status" value="1"/>
</dbReference>
<feature type="domain" description="HTH cro/C1-type" evidence="4">
    <location>
        <begin position="61"/>
        <end position="104"/>
    </location>
</feature>
<proteinExistence type="predicted"/>
<keyword evidence="3" id="KW-0804">Transcription</keyword>
<comment type="caution">
    <text evidence="5">The sequence shown here is derived from an EMBL/GenBank/DDBJ whole genome shotgun (WGS) entry which is preliminary data.</text>
</comment>
<sequence length="116" mass="12578">MTKELETKPRGKSRMRSEIVEAMRGLHKVGAVSDGALEKTTLRMLGKDALPKVEAMSPAEIAAVRERTGISQAVLAGFMNVAVNTVSQWERGERQPTGAALKLLNVVKHNGLDALR</sequence>
<dbReference type="Pfam" id="PF01381">
    <property type="entry name" value="HTH_3"/>
    <property type="match status" value="1"/>
</dbReference>
<dbReference type="Proteomes" id="UP000239089">
    <property type="component" value="Unassembled WGS sequence"/>
</dbReference>
<evidence type="ECO:0000259" key="4">
    <source>
        <dbReference type="PROSITE" id="PS50943"/>
    </source>
</evidence>
<dbReference type="SUPFAM" id="SSF47413">
    <property type="entry name" value="lambda repressor-like DNA-binding domains"/>
    <property type="match status" value="1"/>
</dbReference>
<dbReference type="InterPro" id="IPR001387">
    <property type="entry name" value="Cro/C1-type_HTH"/>
</dbReference>
<accession>A0A2S6N0X8</accession>
<evidence type="ECO:0000256" key="3">
    <source>
        <dbReference type="ARBA" id="ARBA00023163"/>
    </source>
</evidence>
<organism evidence="5 6">
    <name type="scientific">Rhodoblastus sphagnicola</name>
    <dbReference type="NCBI Taxonomy" id="333368"/>
    <lineage>
        <taxon>Bacteria</taxon>
        <taxon>Pseudomonadati</taxon>
        <taxon>Pseudomonadota</taxon>
        <taxon>Alphaproteobacteria</taxon>
        <taxon>Hyphomicrobiales</taxon>
        <taxon>Rhodoblastaceae</taxon>
        <taxon>Rhodoblastus</taxon>
    </lineage>
</organism>
<dbReference type="AlphaFoldDB" id="A0A2S6N0X8"/>
<dbReference type="PROSITE" id="PS50943">
    <property type="entry name" value="HTH_CROC1"/>
    <property type="match status" value="1"/>
</dbReference>
<dbReference type="PANTHER" id="PTHR36511">
    <property type="entry name" value="MERR FAMILY BACTERIAL REGULATORY PROTEIN"/>
    <property type="match status" value="1"/>
</dbReference>
<evidence type="ECO:0000256" key="2">
    <source>
        <dbReference type="ARBA" id="ARBA00023125"/>
    </source>
</evidence>
<dbReference type="EMBL" id="NHSJ01000112">
    <property type="protein sequence ID" value="PPQ28250.1"/>
    <property type="molecule type" value="Genomic_DNA"/>
</dbReference>
<name>A0A2S6N0X8_9HYPH</name>